<dbReference type="InterPro" id="IPR052800">
    <property type="entry name" value="DNA_Repair_Helicase_ZGRF1"/>
</dbReference>
<feature type="region of interest" description="Disordered" evidence="1">
    <location>
        <begin position="102"/>
        <end position="304"/>
    </location>
</feature>
<feature type="compositionally biased region" description="Polar residues" evidence="1">
    <location>
        <begin position="398"/>
        <end position="412"/>
    </location>
</feature>
<dbReference type="GO" id="GO:0005634">
    <property type="term" value="C:nucleus"/>
    <property type="evidence" value="ECO:0007669"/>
    <property type="project" value="TreeGrafter"/>
</dbReference>
<reference evidence="3" key="1">
    <citation type="submission" date="2022-10" db="EMBL/GenBank/DDBJ databases">
        <title>Culturing micro-colonial fungi from biological soil crusts in the Mojave desert and describing Neophaeococcomyces mojavensis, and introducing the new genera and species Taxawa tesnikishii.</title>
        <authorList>
            <person name="Kurbessoian T."/>
            <person name="Stajich J.E."/>
        </authorList>
    </citation>
    <scope>NUCLEOTIDE SEQUENCE</scope>
    <source>
        <strain evidence="3">TK_35</strain>
    </source>
</reference>
<feature type="domain" description="5'-3' DNA helicase ZGRF1-like N-terminal" evidence="2">
    <location>
        <begin position="25"/>
        <end position="105"/>
    </location>
</feature>
<evidence type="ECO:0000256" key="1">
    <source>
        <dbReference type="SAM" id="MobiDB-lite"/>
    </source>
</evidence>
<evidence type="ECO:0000313" key="4">
    <source>
        <dbReference type="Proteomes" id="UP001172681"/>
    </source>
</evidence>
<dbReference type="InterPro" id="IPR018838">
    <property type="entry name" value="ZGRF1-like_N"/>
</dbReference>
<dbReference type="PANTHER" id="PTHR28535">
    <property type="entry name" value="ZINC FINGER GRF-TYPE CONTAINING 1"/>
    <property type="match status" value="1"/>
</dbReference>
<keyword evidence="4" id="KW-1185">Reference proteome</keyword>
<evidence type="ECO:0000313" key="3">
    <source>
        <dbReference type="EMBL" id="KAJ9623349.1"/>
    </source>
</evidence>
<dbReference type="AlphaFoldDB" id="A0AA39CTG2"/>
<gene>
    <name evidence="3" type="ORF">H2204_011165</name>
</gene>
<feature type="compositionally biased region" description="Polar residues" evidence="1">
    <location>
        <begin position="285"/>
        <end position="296"/>
    </location>
</feature>
<dbReference type="Pfam" id="PF10382">
    <property type="entry name" value="ZGRF1-like_N"/>
    <property type="match status" value="1"/>
</dbReference>
<name>A0AA39CTG2_9EURO</name>
<comment type="caution">
    <text evidence="3">The sequence shown here is derived from an EMBL/GenBank/DDBJ whole genome shotgun (WGS) entry which is preliminary data.</text>
</comment>
<accession>A0AA39CTG2</accession>
<dbReference type="GO" id="GO:0006302">
    <property type="term" value="P:double-strand break repair"/>
    <property type="evidence" value="ECO:0007669"/>
    <property type="project" value="TreeGrafter"/>
</dbReference>
<dbReference type="GO" id="GO:0035861">
    <property type="term" value="C:site of double-strand break"/>
    <property type="evidence" value="ECO:0007669"/>
    <property type="project" value="TreeGrafter"/>
</dbReference>
<protein>
    <recommendedName>
        <fullName evidence="2">5'-3' DNA helicase ZGRF1-like N-terminal domain-containing protein</fullName>
    </recommendedName>
</protein>
<feature type="region of interest" description="Disordered" evidence="1">
    <location>
        <begin position="351"/>
        <end position="439"/>
    </location>
</feature>
<evidence type="ECO:0000259" key="2">
    <source>
        <dbReference type="Pfam" id="PF10382"/>
    </source>
</evidence>
<sequence length="669" mass="74724">MVTAVSVHRGNPTLSVAPTQNTAPVHEFRCLYTRDLHKKAKKWHDGSLRFHTFNRRVMVYDDAKNYIGDLHYTKEDEFGEGVEIQLDRGVKVEVGERLGETETDLAPILERQRPEKATPQKRPAGGFGAQSLSSIPSQRPKSLLEVLGPSQGRLGRSRLPLQSPYEQRQATFRPEPNEPPPKRRRLSNDKENRPGESVRVARPSKPCLPQPIRSNNLERSPLVQKAPPTRPRPVVEISSDEECDHDRRTQSRTNVVSSFEPPGAIGRSQRASESTLMLQERKWSKTNALKAQTTRPTPRDTTKQLVTEPKTGAILTKPRLSIQRKARLLLGRPRPKSKLLVLQPFQTPDLRLHAGTPVERASPREEARSPTPLPPISDDELDNIPHPTYRESPRHPNIKSSPRQATAGSNGTDIIASSPLFLPEDGNREPRLPTPPPMPTQEEFPFLAMTMNELEQHERVENNHRNFVLESTSVEERLHNVPELDIADLFSSSTPPAEALGEAQPPSVVLTGPTLMPHTRDFRRVFSENDAVVEDDAVQNPGQTSLVPRSPLKILNDLSTRQTSVKSKSPQKFQRCASDTAALKDPIEEFPTKEHGQDQEGQTGPWTSDEAFLLFDWWPPGMEKPEYWAATVEKPSAPVAVAAAGGPISGYPSMITTARQFLRDDANAL</sequence>
<feature type="compositionally biased region" description="Polar residues" evidence="1">
    <location>
        <begin position="130"/>
        <end position="140"/>
    </location>
</feature>
<dbReference type="EMBL" id="JAPDRN010000100">
    <property type="protein sequence ID" value="KAJ9623349.1"/>
    <property type="molecule type" value="Genomic_DNA"/>
</dbReference>
<organism evidence="3 4">
    <name type="scientific">Knufia peltigerae</name>
    <dbReference type="NCBI Taxonomy" id="1002370"/>
    <lineage>
        <taxon>Eukaryota</taxon>
        <taxon>Fungi</taxon>
        <taxon>Dikarya</taxon>
        <taxon>Ascomycota</taxon>
        <taxon>Pezizomycotina</taxon>
        <taxon>Eurotiomycetes</taxon>
        <taxon>Chaetothyriomycetidae</taxon>
        <taxon>Chaetothyriales</taxon>
        <taxon>Trichomeriaceae</taxon>
        <taxon>Knufia</taxon>
    </lineage>
</organism>
<feature type="compositionally biased region" description="Basic and acidic residues" evidence="1">
    <location>
        <begin position="186"/>
        <end position="196"/>
    </location>
</feature>
<dbReference type="Proteomes" id="UP001172681">
    <property type="component" value="Unassembled WGS sequence"/>
</dbReference>
<proteinExistence type="predicted"/>
<dbReference type="PANTHER" id="PTHR28535:SF1">
    <property type="entry name" value="PROTEIN ZGRF1"/>
    <property type="match status" value="1"/>
</dbReference>